<evidence type="ECO:0000256" key="3">
    <source>
        <dbReference type="ARBA" id="ARBA00022679"/>
    </source>
</evidence>
<dbReference type="GO" id="GO:0015648">
    <property type="term" value="F:lipid-linked peptidoglycan transporter activity"/>
    <property type="evidence" value="ECO:0007669"/>
    <property type="project" value="TreeGrafter"/>
</dbReference>
<feature type="transmembrane region" description="Helical" evidence="18">
    <location>
        <begin position="378"/>
        <end position="400"/>
    </location>
</feature>
<sequence length="430" mass="44991">MRGSAVVGEETTATRERETGGASARLGPVAGVKRVLQLPATSYVVILVSVLSLTGFGLIMVLSASSITAYDGGEGNSFGIFARQAMFAVVGVLGMMALSRLGPGWWRPLAWIGFLLALGLQALTLTPLGVEVNGSRSWIAVVGSLRLQPAELLKLAFALWLGAELGRSDVRQHVWRSWGIALAGLVAAGGLIMAGRDLGTAIIVFLLFLGALFVSDLPVATVFGSAAAGAVAVGLFVITSPNRLQRVLASLSGNEGASAEDMLGTHWQSSHGEYALASGGLFGVGLGASREKWSWLPEAHNDFIFAIIGEELGLAGTLLVIALFVALAWGLLRVSLRARDPLMRVTTMAVFMWIIGQAAVNISVVVKVLPVIGVPLPFVSYGGSALVANLLAAGVVLAFARQEPGAKEALRPRRRRRSLSILARTSGGHP</sequence>
<organism evidence="19 20">
    <name type="scientific">Brevibacterium senegalense</name>
    <dbReference type="NCBI Taxonomy" id="1033736"/>
    <lineage>
        <taxon>Bacteria</taxon>
        <taxon>Bacillati</taxon>
        <taxon>Actinomycetota</taxon>
        <taxon>Actinomycetes</taxon>
        <taxon>Micrococcales</taxon>
        <taxon>Brevibacteriaceae</taxon>
        <taxon>Brevibacterium</taxon>
    </lineage>
</organism>
<dbReference type="Proteomes" id="UP000784435">
    <property type="component" value="Unassembled WGS sequence"/>
</dbReference>
<evidence type="ECO:0000313" key="19">
    <source>
        <dbReference type="EMBL" id="HJG79664.1"/>
    </source>
</evidence>
<keyword evidence="3" id="KW-0808">Transferase</keyword>
<evidence type="ECO:0000256" key="14">
    <source>
        <dbReference type="ARBA" id="ARBA00044770"/>
    </source>
</evidence>
<evidence type="ECO:0000256" key="16">
    <source>
        <dbReference type="ARBA" id="ARBA00049966"/>
    </source>
</evidence>
<reference evidence="19" key="2">
    <citation type="submission" date="2021-09" db="EMBL/GenBank/DDBJ databases">
        <authorList>
            <person name="Gilroy R."/>
        </authorList>
    </citation>
    <scope>NUCLEOTIDE SEQUENCE</scope>
    <source>
        <strain evidence="19">ChiGjej5B5-7349</strain>
    </source>
</reference>
<reference evidence="19" key="1">
    <citation type="journal article" date="2021" name="PeerJ">
        <title>Extensive microbial diversity within the chicken gut microbiome revealed by metagenomics and culture.</title>
        <authorList>
            <person name="Gilroy R."/>
            <person name="Ravi A."/>
            <person name="Getino M."/>
            <person name="Pursley I."/>
            <person name="Horton D.L."/>
            <person name="Alikhan N.F."/>
            <person name="Baker D."/>
            <person name="Gharbi K."/>
            <person name="Hall N."/>
            <person name="Watson M."/>
            <person name="Adriaenssens E.M."/>
            <person name="Foster-Nyarko E."/>
            <person name="Jarju S."/>
            <person name="Secka A."/>
            <person name="Antonio M."/>
            <person name="Oren A."/>
            <person name="Chaudhuri R.R."/>
            <person name="La Ragione R."/>
            <person name="Hildebrand F."/>
            <person name="Pallen M.J."/>
        </authorList>
    </citation>
    <scope>NUCLEOTIDE SEQUENCE</scope>
    <source>
        <strain evidence="19">ChiGjej5B5-7349</strain>
    </source>
</reference>
<proteinExistence type="inferred from homology"/>
<evidence type="ECO:0000256" key="15">
    <source>
        <dbReference type="ARBA" id="ARBA00049902"/>
    </source>
</evidence>
<comment type="subcellular location">
    <subcellularLocation>
        <location evidence="1">Membrane</location>
        <topology evidence="1">Multi-pass membrane protein</topology>
    </subcellularLocation>
</comment>
<dbReference type="EC" id="2.4.99.28" evidence="14"/>
<evidence type="ECO:0000313" key="20">
    <source>
        <dbReference type="Proteomes" id="UP000784435"/>
    </source>
</evidence>
<keyword evidence="2" id="KW-0328">Glycosyltransferase</keyword>
<feature type="transmembrane region" description="Helical" evidence="18">
    <location>
        <begin position="350"/>
        <end position="372"/>
    </location>
</feature>
<comment type="catalytic activity">
    <reaction evidence="15">
        <text>[GlcNAc-(1-&gt;4)-Mur2Ac(oyl-L-Ala-gamma-D-Glu-L-Lys-D-Ala-D-Ala)](n)-di-trans,octa-cis-undecaprenyl diphosphate + beta-D-GlcNAc-(1-&gt;4)-Mur2Ac(oyl-L-Ala-gamma-D-Glu-L-Lys-D-Ala-D-Ala)-di-trans,octa-cis-undecaprenyl diphosphate = [GlcNAc-(1-&gt;4)-Mur2Ac(oyl-L-Ala-gamma-D-Glu-L-Lys-D-Ala-D-Ala)](n+1)-di-trans,octa-cis-undecaprenyl diphosphate + di-trans,octa-cis-undecaprenyl diphosphate + H(+)</text>
        <dbReference type="Rhea" id="RHEA:23708"/>
        <dbReference type="Rhea" id="RHEA-COMP:9602"/>
        <dbReference type="Rhea" id="RHEA-COMP:9603"/>
        <dbReference type="ChEBI" id="CHEBI:15378"/>
        <dbReference type="ChEBI" id="CHEBI:58405"/>
        <dbReference type="ChEBI" id="CHEBI:60033"/>
        <dbReference type="ChEBI" id="CHEBI:78435"/>
        <dbReference type="EC" id="2.4.99.28"/>
    </reaction>
</comment>
<evidence type="ECO:0000256" key="5">
    <source>
        <dbReference type="ARBA" id="ARBA00022960"/>
    </source>
</evidence>
<dbReference type="GO" id="GO:0009252">
    <property type="term" value="P:peptidoglycan biosynthetic process"/>
    <property type="evidence" value="ECO:0007669"/>
    <property type="project" value="UniProtKB-KW"/>
</dbReference>
<comment type="caution">
    <text evidence="19">The sequence shown here is derived from an EMBL/GenBank/DDBJ whole genome shotgun (WGS) entry which is preliminary data.</text>
</comment>
<gene>
    <name evidence="19" type="ORF">K8V08_04545</name>
</gene>
<comment type="similarity">
    <text evidence="11">Belongs to the SEDS family. FtsW subfamily.</text>
</comment>
<dbReference type="GO" id="GO:0005886">
    <property type="term" value="C:plasma membrane"/>
    <property type="evidence" value="ECO:0007669"/>
    <property type="project" value="TreeGrafter"/>
</dbReference>
<feature type="transmembrane region" description="Helical" evidence="18">
    <location>
        <begin position="303"/>
        <end position="329"/>
    </location>
</feature>
<evidence type="ECO:0000256" key="13">
    <source>
        <dbReference type="ARBA" id="ARBA00041418"/>
    </source>
</evidence>
<evidence type="ECO:0000256" key="4">
    <source>
        <dbReference type="ARBA" id="ARBA00022692"/>
    </source>
</evidence>
<evidence type="ECO:0000256" key="9">
    <source>
        <dbReference type="ARBA" id="ARBA00032370"/>
    </source>
</evidence>
<evidence type="ECO:0000256" key="1">
    <source>
        <dbReference type="ARBA" id="ARBA00004141"/>
    </source>
</evidence>
<keyword evidence="5" id="KW-0133">Cell shape</keyword>
<name>A0A921SNB6_9MICO</name>
<feature type="transmembrane region" description="Helical" evidence="18">
    <location>
        <begin position="43"/>
        <end position="68"/>
    </location>
</feature>
<evidence type="ECO:0000256" key="10">
    <source>
        <dbReference type="ARBA" id="ARBA00033270"/>
    </source>
</evidence>
<evidence type="ECO:0000256" key="17">
    <source>
        <dbReference type="SAM" id="MobiDB-lite"/>
    </source>
</evidence>
<dbReference type="EMBL" id="DYUK01000092">
    <property type="protein sequence ID" value="HJG79664.1"/>
    <property type="molecule type" value="Genomic_DNA"/>
</dbReference>
<dbReference type="InterPro" id="IPR001182">
    <property type="entry name" value="FtsW/RodA"/>
</dbReference>
<keyword evidence="6" id="KW-0573">Peptidoglycan synthesis</keyword>
<protein>
    <recommendedName>
        <fullName evidence="12">Probable peptidoglycan glycosyltransferase FtsW</fullName>
        <ecNumber evidence="14">2.4.99.28</ecNumber>
    </recommendedName>
    <alternativeName>
        <fullName evidence="13">Cell division protein FtsW</fullName>
    </alternativeName>
    <alternativeName>
        <fullName evidence="10">Cell wall polymerase</fullName>
    </alternativeName>
    <alternativeName>
        <fullName evidence="9">Peptidoglycan polymerase</fullName>
    </alternativeName>
</protein>
<dbReference type="GO" id="GO:0008360">
    <property type="term" value="P:regulation of cell shape"/>
    <property type="evidence" value="ECO:0007669"/>
    <property type="project" value="UniProtKB-KW"/>
</dbReference>
<dbReference type="PANTHER" id="PTHR30474">
    <property type="entry name" value="CELL CYCLE PROTEIN"/>
    <property type="match status" value="1"/>
</dbReference>
<dbReference type="AlphaFoldDB" id="A0A921SNB6"/>
<evidence type="ECO:0000256" key="7">
    <source>
        <dbReference type="ARBA" id="ARBA00022989"/>
    </source>
</evidence>
<dbReference type="PANTHER" id="PTHR30474:SF2">
    <property type="entry name" value="PEPTIDOGLYCAN GLYCOSYLTRANSFERASE FTSW-RELATED"/>
    <property type="match status" value="1"/>
</dbReference>
<feature type="transmembrane region" description="Helical" evidence="18">
    <location>
        <begin position="80"/>
        <end position="98"/>
    </location>
</feature>
<feature type="transmembrane region" description="Helical" evidence="18">
    <location>
        <begin position="105"/>
        <end position="126"/>
    </location>
</feature>
<comment type="function">
    <text evidence="16">Peptidoglycan polymerase that is essential for cell division.</text>
</comment>
<dbReference type="GO" id="GO:0008955">
    <property type="term" value="F:peptidoglycan glycosyltransferase activity"/>
    <property type="evidence" value="ECO:0007669"/>
    <property type="project" value="UniProtKB-EC"/>
</dbReference>
<feature type="region of interest" description="Disordered" evidence="17">
    <location>
        <begin position="1"/>
        <end position="22"/>
    </location>
</feature>
<feature type="transmembrane region" description="Helical" evidence="18">
    <location>
        <begin position="174"/>
        <end position="192"/>
    </location>
</feature>
<accession>A0A921SNB6</accession>
<feature type="compositionally biased region" description="Low complexity" evidence="17">
    <location>
        <begin position="1"/>
        <end position="11"/>
    </location>
</feature>
<dbReference type="GO" id="GO:0051301">
    <property type="term" value="P:cell division"/>
    <property type="evidence" value="ECO:0007669"/>
    <property type="project" value="InterPro"/>
</dbReference>
<feature type="transmembrane region" description="Helical" evidence="18">
    <location>
        <begin position="198"/>
        <end position="214"/>
    </location>
</feature>
<keyword evidence="4 18" id="KW-0812">Transmembrane</keyword>
<feature type="transmembrane region" description="Helical" evidence="18">
    <location>
        <begin position="219"/>
        <end position="238"/>
    </location>
</feature>
<keyword evidence="8 18" id="KW-0472">Membrane</keyword>
<evidence type="ECO:0000256" key="6">
    <source>
        <dbReference type="ARBA" id="ARBA00022984"/>
    </source>
</evidence>
<evidence type="ECO:0000256" key="18">
    <source>
        <dbReference type="SAM" id="Phobius"/>
    </source>
</evidence>
<evidence type="ECO:0000256" key="2">
    <source>
        <dbReference type="ARBA" id="ARBA00022676"/>
    </source>
</evidence>
<keyword evidence="7 18" id="KW-1133">Transmembrane helix</keyword>
<dbReference type="Pfam" id="PF01098">
    <property type="entry name" value="FTSW_RODA_SPOVE"/>
    <property type="match status" value="1"/>
</dbReference>
<evidence type="ECO:0000256" key="11">
    <source>
        <dbReference type="ARBA" id="ARBA00038053"/>
    </source>
</evidence>
<dbReference type="GO" id="GO:0032153">
    <property type="term" value="C:cell division site"/>
    <property type="evidence" value="ECO:0007669"/>
    <property type="project" value="TreeGrafter"/>
</dbReference>
<evidence type="ECO:0000256" key="8">
    <source>
        <dbReference type="ARBA" id="ARBA00023136"/>
    </source>
</evidence>
<evidence type="ECO:0000256" key="12">
    <source>
        <dbReference type="ARBA" id="ARBA00041185"/>
    </source>
</evidence>